<sequence length="40" mass="4387">VLPGSCTRQGVFSALWPASRYLSPRIRCFVDFIGESGLSL</sequence>
<evidence type="ECO:0000313" key="2">
    <source>
        <dbReference type="Proteomes" id="UP000461948"/>
    </source>
</evidence>
<gene>
    <name evidence="1" type="ORF">GKC49_30940</name>
</gene>
<name>A0A7X2MU03_ENTAG</name>
<protein>
    <submittedName>
        <fullName evidence="1">LysR family transcriptional regulator</fullName>
    </submittedName>
</protein>
<feature type="non-terminal residue" evidence="1">
    <location>
        <position position="1"/>
    </location>
</feature>
<proteinExistence type="predicted"/>
<dbReference type="EMBL" id="WKLC01002668">
    <property type="protein sequence ID" value="MSE19359.1"/>
    <property type="molecule type" value="Genomic_DNA"/>
</dbReference>
<accession>A0A7X2MU03</accession>
<reference evidence="1 2" key="1">
    <citation type="submission" date="2019-11" db="EMBL/GenBank/DDBJ databases">
        <title>Draft Genome Sequence of Plant Growth-Promoting Rhizosphere-Associated Bacteria.</title>
        <authorList>
            <person name="Vasilyev I.Y."/>
            <person name="Radchenko V."/>
            <person name="Ilnitskaya E.V."/>
        </authorList>
    </citation>
    <scope>NUCLEOTIDE SEQUENCE [LARGE SCALE GENOMIC DNA]</scope>
    <source>
        <strain evidence="1 2">VRA_MhP_f</strain>
    </source>
</reference>
<comment type="caution">
    <text evidence="1">The sequence shown here is derived from an EMBL/GenBank/DDBJ whole genome shotgun (WGS) entry which is preliminary data.</text>
</comment>
<organism evidence="1 2">
    <name type="scientific">Enterobacter agglomerans</name>
    <name type="common">Erwinia herbicola</name>
    <name type="synonym">Pantoea agglomerans</name>
    <dbReference type="NCBI Taxonomy" id="549"/>
    <lineage>
        <taxon>Bacteria</taxon>
        <taxon>Pseudomonadati</taxon>
        <taxon>Pseudomonadota</taxon>
        <taxon>Gammaproteobacteria</taxon>
        <taxon>Enterobacterales</taxon>
        <taxon>Erwiniaceae</taxon>
        <taxon>Pantoea</taxon>
        <taxon>Pantoea agglomerans group</taxon>
    </lineage>
</organism>
<evidence type="ECO:0000313" key="1">
    <source>
        <dbReference type="EMBL" id="MSE19359.1"/>
    </source>
</evidence>
<dbReference type="Proteomes" id="UP000461948">
    <property type="component" value="Unassembled WGS sequence"/>
</dbReference>
<dbReference type="AlphaFoldDB" id="A0A7X2MU03"/>